<proteinExistence type="predicted"/>
<dbReference type="EMBL" id="BARS01031151">
    <property type="protein sequence ID" value="GAG28060.1"/>
    <property type="molecule type" value="Genomic_DNA"/>
</dbReference>
<reference evidence="1" key="1">
    <citation type="journal article" date="2014" name="Front. Microbiol.">
        <title>High frequency of phylogenetically diverse reductive dehalogenase-homologous genes in deep subseafloor sedimentary metagenomes.</title>
        <authorList>
            <person name="Kawai M."/>
            <person name="Futagami T."/>
            <person name="Toyoda A."/>
            <person name="Takaki Y."/>
            <person name="Nishi S."/>
            <person name="Hori S."/>
            <person name="Arai W."/>
            <person name="Tsubouchi T."/>
            <person name="Morono Y."/>
            <person name="Uchiyama I."/>
            <person name="Ito T."/>
            <person name="Fujiyama A."/>
            <person name="Inagaki F."/>
            <person name="Takami H."/>
        </authorList>
    </citation>
    <scope>NUCLEOTIDE SEQUENCE</scope>
    <source>
        <strain evidence="1">Expedition CK06-06</strain>
    </source>
</reference>
<name>X0WBN4_9ZZZZ</name>
<evidence type="ECO:0000313" key="1">
    <source>
        <dbReference type="EMBL" id="GAG28060.1"/>
    </source>
</evidence>
<organism evidence="1">
    <name type="scientific">marine sediment metagenome</name>
    <dbReference type="NCBI Taxonomy" id="412755"/>
    <lineage>
        <taxon>unclassified sequences</taxon>
        <taxon>metagenomes</taxon>
        <taxon>ecological metagenomes</taxon>
    </lineage>
</organism>
<evidence type="ECO:0008006" key="2">
    <source>
        <dbReference type="Google" id="ProtNLM"/>
    </source>
</evidence>
<dbReference type="AlphaFoldDB" id="X0WBN4"/>
<comment type="caution">
    <text evidence="1">The sequence shown here is derived from an EMBL/GenBank/DDBJ whole genome shotgun (WGS) entry which is preliminary data.</text>
</comment>
<gene>
    <name evidence="1" type="ORF">S01H1_48508</name>
</gene>
<dbReference type="Gene3D" id="3.30.360.10">
    <property type="entry name" value="Dihydrodipicolinate Reductase, domain 2"/>
    <property type="match status" value="1"/>
</dbReference>
<accession>X0WBN4</accession>
<sequence>EAMSTIKHFADCISENRPHLATGEEGRDALEIAMAAFKSGATGETVTIPMM</sequence>
<protein>
    <recommendedName>
        <fullName evidence="2">Gfo/Idh/MocA-like oxidoreductase C-terminal domain-containing protein</fullName>
    </recommendedName>
</protein>
<feature type="non-terminal residue" evidence="1">
    <location>
        <position position="1"/>
    </location>
</feature>